<name>A0ACD4ZTB0_9ACTN</name>
<evidence type="ECO:0000313" key="1">
    <source>
        <dbReference type="EMBL" id="WSC01262.1"/>
    </source>
</evidence>
<protein>
    <submittedName>
        <fullName evidence="1">Uncharacterized protein</fullName>
    </submittedName>
</protein>
<dbReference type="Proteomes" id="UP001348369">
    <property type="component" value="Chromosome"/>
</dbReference>
<dbReference type="EMBL" id="CP109109">
    <property type="protein sequence ID" value="WSC01262.1"/>
    <property type="molecule type" value="Genomic_DNA"/>
</dbReference>
<keyword evidence="2" id="KW-1185">Reference proteome</keyword>
<evidence type="ECO:0000313" key="2">
    <source>
        <dbReference type="Proteomes" id="UP001348369"/>
    </source>
</evidence>
<sequence length="66" mass="7831">MFSVRKIEFADIEGTRWSRIVDGVLYVFDLVRPFTTLRGEFIPGRLMVDRFDEGMQEWRTVHVLPV</sequence>
<accession>A0ACD4ZTB0</accession>
<organism evidence="1 2">
    <name type="scientific">Streptomyces scopuliridis</name>
    <dbReference type="NCBI Taxonomy" id="452529"/>
    <lineage>
        <taxon>Bacteria</taxon>
        <taxon>Bacillati</taxon>
        <taxon>Actinomycetota</taxon>
        <taxon>Actinomycetes</taxon>
        <taxon>Kitasatosporales</taxon>
        <taxon>Streptomycetaceae</taxon>
        <taxon>Streptomyces</taxon>
    </lineage>
</organism>
<proteinExistence type="predicted"/>
<gene>
    <name evidence="1" type="ORF">OG835_32535</name>
</gene>
<reference evidence="1" key="1">
    <citation type="submission" date="2022-10" db="EMBL/GenBank/DDBJ databases">
        <title>The complete genomes of actinobacterial strains from the NBC collection.</title>
        <authorList>
            <person name="Joergensen T.S."/>
            <person name="Alvarez Arevalo M."/>
            <person name="Sterndorff E.B."/>
            <person name="Faurdal D."/>
            <person name="Vuksanovic O."/>
            <person name="Mourched A.-S."/>
            <person name="Charusanti P."/>
            <person name="Shaw S."/>
            <person name="Blin K."/>
            <person name="Weber T."/>
        </authorList>
    </citation>
    <scope>NUCLEOTIDE SEQUENCE</scope>
    <source>
        <strain evidence="1">NBC 01771</strain>
    </source>
</reference>